<dbReference type="KEGG" id="plei:Q9312_11310"/>
<comment type="similarity">
    <text evidence="2">Belongs to the GSP C family.</text>
</comment>
<dbReference type="InterPro" id="IPR001639">
    <property type="entry name" value="T2SS_protein-GspC"/>
</dbReference>
<dbReference type="RefSeq" id="WP_309200957.1">
    <property type="nucleotide sequence ID" value="NZ_CP133548.1"/>
</dbReference>
<dbReference type="Proteomes" id="UP001239782">
    <property type="component" value="Chromosome"/>
</dbReference>
<dbReference type="AlphaFoldDB" id="A0AA51RQW5"/>
<organism evidence="12 13">
    <name type="scientific">Pleionea litopenaei</name>
    <dbReference type="NCBI Taxonomy" id="3070815"/>
    <lineage>
        <taxon>Bacteria</taxon>
        <taxon>Pseudomonadati</taxon>
        <taxon>Pseudomonadota</taxon>
        <taxon>Gammaproteobacteria</taxon>
        <taxon>Oceanospirillales</taxon>
        <taxon>Pleioneaceae</taxon>
        <taxon>Pleionea</taxon>
    </lineage>
</organism>
<dbReference type="Pfam" id="PF11356">
    <property type="entry name" value="T2SSC"/>
    <property type="match status" value="1"/>
</dbReference>
<evidence type="ECO:0000259" key="11">
    <source>
        <dbReference type="Pfam" id="PF11356"/>
    </source>
</evidence>
<evidence type="ECO:0000256" key="3">
    <source>
        <dbReference type="ARBA" id="ARBA00022448"/>
    </source>
</evidence>
<comment type="subcellular location">
    <subcellularLocation>
        <location evidence="1">Cell inner membrane</location>
    </subcellularLocation>
</comment>
<dbReference type="InterPro" id="IPR024961">
    <property type="entry name" value="T2SS_GspC_N"/>
</dbReference>
<name>A0AA51RQW5_9GAMM</name>
<evidence type="ECO:0000313" key="12">
    <source>
        <dbReference type="EMBL" id="WMS85804.1"/>
    </source>
</evidence>
<keyword evidence="9 10" id="KW-0472">Membrane</keyword>
<evidence type="ECO:0000256" key="4">
    <source>
        <dbReference type="ARBA" id="ARBA00022475"/>
    </source>
</evidence>
<keyword evidence="3" id="KW-0813">Transport</keyword>
<evidence type="ECO:0000256" key="6">
    <source>
        <dbReference type="ARBA" id="ARBA00022692"/>
    </source>
</evidence>
<dbReference type="SUPFAM" id="SSF50156">
    <property type="entry name" value="PDZ domain-like"/>
    <property type="match status" value="1"/>
</dbReference>
<dbReference type="GO" id="GO:0005886">
    <property type="term" value="C:plasma membrane"/>
    <property type="evidence" value="ECO:0007669"/>
    <property type="project" value="UniProtKB-SubCell"/>
</dbReference>
<dbReference type="Gene3D" id="2.30.42.10">
    <property type="match status" value="1"/>
</dbReference>
<keyword evidence="7" id="KW-0653">Protein transport</keyword>
<evidence type="ECO:0000256" key="2">
    <source>
        <dbReference type="ARBA" id="ARBA00007986"/>
    </source>
</evidence>
<dbReference type="Gene3D" id="2.30.30.830">
    <property type="match status" value="1"/>
</dbReference>
<gene>
    <name evidence="12" type="primary">gspC</name>
    <name evidence="12" type="ORF">Q9312_11310</name>
</gene>
<evidence type="ECO:0000256" key="10">
    <source>
        <dbReference type="SAM" id="Phobius"/>
    </source>
</evidence>
<evidence type="ECO:0000256" key="9">
    <source>
        <dbReference type="ARBA" id="ARBA00023136"/>
    </source>
</evidence>
<evidence type="ECO:0000256" key="7">
    <source>
        <dbReference type="ARBA" id="ARBA00022927"/>
    </source>
</evidence>
<reference evidence="12 13" key="1">
    <citation type="submission" date="2023-08" db="EMBL/GenBank/DDBJ databases">
        <title>Pleionea litopenaei sp. nov., isolated from stomach of juvenile Litopenaeus vannamei.</title>
        <authorList>
            <person name="Rho A.M."/>
            <person name="Hwang C.Y."/>
        </authorList>
    </citation>
    <scope>NUCLEOTIDE SEQUENCE [LARGE SCALE GENOMIC DNA]</scope>
    <source>
        <strain evidence="12 13">HL-JVS1</strain>
    </source>
</reference>
<feature type="transmembrane region" description="Helical" evidence="10">
    <location>
        <begin position="20"/>
        <end position="41"/>
    </location>
</feature>
<feature type="domain" description="Type II secretion system protein GspC N-terminal" evidence="11">
    <location>
        <begin position="24"/>
        <end position="165"/>
    </location>
</feature>
<keyword evidence="4" id="KW-1003">Cell membrane</keyword>
<dbReference type="GO" id="GO:0015627">
    <property type="term" value="C:type II protein secretion system complex"/>
    <property type="evidence" value="ECO:0007669"/>
    <property type="project" value="InterPro"/>
</dbReference>
<keyword evidence="8 10" id="KW-1133">Transmembrane helix</keyword>
<evidence type="ECO:0000256" key="8">
    <source>
        <dbReference type="ARBA" id="ARBA00022989"/>
    </source>
</evidence>
<dbReference type="GO" id="GO:0015628">
    <property type="term" value="P:protein secretion by the type II secretion system"/>
    <property type="evidence" value="ECO:0007669"/>
    <property type="project" value="InterPro"/>
</dbReference>
<dbReference type="EMBL" id="CP133548">
    <property type="protein sequence ID" value="WMS85804.1"/>
    <property type="molecule type" value="Genomic_DNA"/>
</dbReference>
<proteinExistence type="inferred from homology"/>
<keyword evidence="6 10" id="KW-0812">Transmembrane</keyword>
<keyword evidence="13" id="KW-1185">Reference proteome</keyword>
<sequence length="309" mass="34327">MQLDASLVQKLNKPERWSQIAALVLTVISLFLLAKLIWLWVDAFTADYEIQAAPVSRAQTASQPTRVSVDAIVSKHLFGDADAKPQEDVVVEVAAARTQLPLKLRGIYAFDDEQRAAAIIEAGGGDQEVYFIGDKITGGSGATLHQVLPTKVILNRAGKLESLELEQEASVITMDDERKPALLKTDSREGSERVVVDNPRIQRDLSDIKRKLEADPSSIQDMLRWEPVMENGMLQGVKISPGKERRLFNELKLRRNDIVTNINGIALNDPGQLLMLKETLSSAREVSLSLLRNGEAQEVVIRLDERSER</sequence>
<evidence type="ECO:0000256" key="5">
    <source>
        <dbReference type="ARBA" id="ARBA00022519"/>
    </source>
</evidence>
<dbReference type="NCBIfam" id="TIGR01713">
    <property type="entry name" value="typeII_sec_gspC"/>
    <property type="match status" value="1"/>
</dbReference>
<evidence type="ECO:0000256" key="1">
    <source>
        <dbReference type="ARBA" id="ARBA00004533"/>
    </source>
</evidence>
<dbReference type="InterPro" id="IPR036034">
    <property type="entry name" value="PDZ_sf"/>
</dbReference>
<keyword evidence="5" id="KW-0997">Cell inner membrane</keyword>
<protein>
    <submittedName>
        <fullName evidence="12">Type II secretion system protein GspC</fullName>
    </submittedName>
</protein>
<accession>A0AA51RQW5</accession>
<evidence type="ECO:0000313" key="13">
    <source>
        <dbReference type="Proteomes" id="UP001239782"/>
    </source>
</evidence>